<dbReference type="Pfam" id="PF04055">
    <property type="entry name" value="Radical_SAM"/>
    <property type="match status" value="1"/>
</dbReference>
<evidence type="ECO:0000313" key="15">
    <source>
        <dbReference type="EMBL" id="PSB01945.1"/>
    </source>
</evidence>
<dbReference type="GO" id="GO:0030488">
    <property type="term" value="P:tRNA methylation"/>
    <property type="evidence" value="ECO:0007669"/>
    <property type="project" value="UniProtKB-UniRule"/>
</dbReference>
<feature type="active site" description="S-methylcysteine intermediate" evidence="12">
    <location>
        <position position="339"/>
    </location>
</feature>
<evidence type="ECO:0000256" key="10">
    <source>
        <dbReference type="ARBA" id="ARBA00023004"/>
    </source>
</evidence>
<dbReference type="NCBIfam" id="TIGR00048">
    <property type="entry name" value="rRNA_mod_RlmN"/>
    <property type="match status" value="1"/>
</dbReference>
<dbReference type="InterPro" id="IPR004383">
    <property type="entry name" value="rRNA_lsu_MTrfase_RlmN/Cfr"/>
</dbReference>
<evidence type="ECO:0000256" key="2">
    <source>
        <dbReference type="ARBA" id="ARBA00022485"/>
    </source>
</evidence>
<organism evidence="15 16">
    <name type="scientific">Merismopedia glauca CCAP 1448/3</name>
    <dbReference type="NCBI Taxonomy" id="1296344"/>
    <lineage>
        <taxon>Bacteria</taxon>
        <taxon>Bacillati</taxon>
        <taxon>Cyanobacteriota</taxon>
        <taxon>Cyanophyceae</taxon>
        <taxon>Synechococcales</taxon>
        <taxon>Merismopediaceae</taxon>
        <taxon>Merismopedia</taxon>
    </lineage>
</organism>
<dbReference type="GO" id="GO:0000049">
    <property type="term" value="F:tRNA binding"/>
    <property type="evidence" value="ECO:0007669"/>
    <property type="project" value="UniProtKB-UniRule"/>
</dbReference>
<evidence type="ECO:0000256" key="8">
    <source>
        <dbReference type="ARBA" id="ARBA00022694"/>
    </source>
</evidence>
<dbReference type="EC" id="2.1.1.192" evidence="12"/>
<keyword evidence="16" id="KW-1185">Reference proteome</keyword>
<dbReference type="CDD" id="cd01335">
    <property type="entry name" value="Radical_SAM"/>
    <property type="match status" value="1"/>
</dbReference>
<evidence type="ECO:0000256" key="12">
    <source>
        <dbReference type="HAMAP-Rule" id="MF_01849"/>
    </source>
</evidence>
<feature type="active site" description="Proton acceptor" evidence="12">
    <location>
        <position position="100"/>
    </location>
</feature>
<feature type="binding site" evidence="12">
    <location>
        <begin position="220"/>
        <end position="222"/>
    </location>
    <ligand>
        <name>S-adenosyl-L-methionine</name>
        <dbReference type="ChEBI" id="CHEBI:59789"/>
    </ligand>
</feature>
<keyword evidence="3 12" id="KW-0963">Cytoplasm</keyword>
<comment type="subcellular location">
    <subcellularLocation>
        <location evidence="1 12">Cytoplasm</location>
    </subcellularLocation>
</comment>
<dbReference type="HAMAP" id="MF_01849">
    <property type="entry name" value="RNA_methyltr_RlmN"/>
    <property type="match status" value="1"/>
</dbReference>
<dbReference type="InterPro" id="IPR013785">
    <property type="entry name" value="Aldolase_TIM"/>
</dbReference>
<name>A0A2T1C0Z1_9CYAN</name>
<keyword evidence="4 12" id="KW-0698">rRNA processing</keyword>
<accession>A0A2T1C0Z1</accession>
<dbReference type="InterPro" id="IPR058240">
    <property type="entry name" value="rSAM_sf"/>
</dbReference>
<dbReference type="GO" id="GO:0070040">
    <property type="term" value="F:rRNA (adenine(2503)-C2-)-methyltransferase activity"/>
    <property type="evidence" value="ECO:0007669"/>
    <property type="project" value="UniProtKB-UniRule"/>
</dbReference>
<dbReference type="PANTHER" id="PTHR30544:SF5">
    <property type="entry name" value="RADICAL SAM CORE DOMAIN-CONTAINING PROTEIN"/>
    <property type="match status" value="1"/>
</dbReference>
<evidence type="ECO:0000256" key="11">
    <source>
        <dbReference type="ARBA" id="ARBA00023014"/>
    </source>
</evidence>
<keyword evidence="5 12" id="KW-0489">Methyltransferase</keyword>
<feature type="binding site" evidence="12">
    <location>
        <begin position="167"/>
        <end position="168"/>
    </location>
    <ligand>
        <name>S-adenosyl-L-methionine</name>
        <dbReference type="ChEBI" id="CHEBI:59789"/>
    </ligand>
</feature>
<comment type="catalytic activity">
    <reaction evidence="12">
        <text>adenosine(2503) in 23S rRNA + 2 reduced [2Fe-2S]-[ferredoxin] + 2 S-adenosyl-L-methionine = 2-methyladenosine(2503) in 23S rRNA + 5'-deoxyadenosine + L-methionine + 2 oxidized [2Fe-2S]-[ferredoxin] + S-adenosyl-L-homocysteine</text>
        <dbReference type="Rhea" id="RHEA:42916"/>
        <dbReference type="Rhea" id="RHEA-COMP:10000"/>
        <dbReference type="Rhea" id="RHEA-COMP:10001"/>
        <dbReference type="Rhea" id="RHEA-COMP:10152"/>
        <dbReference type="Rhea" id="RHEA-COMP:10282"/>
        <dbReference type="ChEBI" id="CHEBI:17319"/>
        <dbReference type="ChEBI" id="CHEBI:33737"/>
        <dbReference type="ChEBI" id="CHEBI:33738"/>
        <dbReference type="ChEBI" id="CHEBI:57844"/>
        <dbReference type="ChEBI" id="CHEBI:57856"/>
        <dbReference type="ChEBI" id="CHEBI:59789"/>
        <dbReference type="ChEBI" id="CHEBI:74411"/>
        <dbReference type="ChEBI" id="CHEBI:74497"/>
        <dbReference type="EC" id="2.1.1.192"/>
    </reaction>
</comment>
<keyword evidence="12" id="KW-1015">Disulfide bond</keyword>
<dbReference type="InterPro" id="IPR048641">
    <property type="entry name" value="RlmN_N"/>
</dbReference>
<evidence type="ECO:0000256" key="7">
    <source>
        <dbReference type="ARBA" id="ARBA00022691"/>
    </source>
</evidence>
<dbReference type="GO" id="GO:0002935">
    <property type="term" value="F:tRNA (adenine(37)-C2)-methyltransferase activity"/>
    <property type="evidence" value="ECO:0007669"/>
    <property type="project" value="UniProtKB-UniRule"/>
</dbReference>
<reference evidence="15 16" key="2">
    <citation type="submission" date="2018-03" db="EMBL/GenBank/DDBJ databases">
        <title>The ancient ancestry and fast evolution of plastids.</title>
        <authorList>
            <person name="Moore K.R."/>
            <person name="Magnabosco C."/>
            <person name="Momper L."/>
            <person name="Gold D.A."/>
            <person name="Bosak T."/>
            <person name="Fournier G.P."/>
        </authorList>
    </citation>
    <scope>NUCLEOTIDE SEQUENCE [LARGE SCALE GENOMIC DNA]</scope>
    <source>
        <strain evidence="15 16">CCAP 1448/3</strain>
    </source>
</reference>
<dbReference type="PROSITE" id="PS51918">
    <property type="entry name" value="RADICAL_SAM"/>
    <property type="match status" value="1"/>
</dbReference>
<dbReference type="FunFam" id="3.20.20.70:FF:000014">
    <property type="entry name" value="Probable dual-specificity RNA methyltransferase RlmN"/>
    <property type="match status" value="1"/>
</dbReference>
<dbReference type="InterPro" id="IPR007197">
    <property type="entry name" value="rSAM"/>
</dbReference>
<feature type="binding site" evidence="12">
    <location>
        <position position="197"/>
    </location>
    <ligand>
        <name>S-adenosyl-L-methionine</name>
        <dbReference type="ChEBI" id="CHEBI:59789"/>
    </ligand>
</feature>
<keyword evidence="7 12" id="KW-0949">S-adenosyl-L-methionine</keyword>
<evidence type="ECO:0000256" key="5">
    <source>
        <dbReference type="ARBA" id="ARBA00022603"/>
    </source>
</evidence>
<evidence type="ECO:0000256" key="6">
    <source>
        <dbReference type="ARBA" id="ARBA00022679"/>
    </source>
</evidence>
<dbReference type="SFLD" id="SFLDG01062">
    <property type="entry name" value="methyltransferase_(Class_A)"/>
    <property type="match status" value="1"/>
</dbReference>
<feature type="compositionally biased region" description="Polar residues" evidence="13">
    <location>
        <begin position="360"/>
        <end position="393"/>
    </location>
</feature>
<comment type="caution">
    <text evidence="15">The sequence shown here is derived from an EMBL/GenBank/DDBJ whole genome shotgun (WGS) entry which is preliminary data.</text>
</comment>
<reference evidence="15 16" key="1">
    <citation type="submission" date="2018-02" db="EMBL/GenBank/DDBJ databases">
        <authorList>
            <person name="Cohen D.B."/>
            <person name="Kent A.D."/>
        </authorList>
    </citation>
    <scope>NUCLEOTIDE SEQUENCE [LARGE SCALE GENOMIC DNA]</scope>
    <source>
        <strain evidence="15 16">CCAP 1448/3</strain>
    </source>
</reference>
<feature type="binding site" evidence="12">
    <location>
        <position position="296"/>
    </location>
    <ligand>
        <name>S-adenosyl-L-methionine</name>
        <dbReference type="ChEBI" id="CHEBI:59789"/>
    </ligand>
</feature>
<evidence type="ECO:0000256" key="9">
    <source>
        <dbReference type="ARBA" id="ARBA00022723"/>
    </source>
</evidence>
<dbReference type="Gene3D" id="1.10.150.530">
    <property type="match status" value="1"/>
</dbReference>
<comment type="function">
    <text evidence="12">Specifically methylates position 2 of adenine 2503 in 23S rRNA and position 2 of adenine 37 in tRNAs.</text>
</comment>
<dbReference type="PANTHER" id="PTHR30544">
    <property type="entry name" value="23S RRNA METHYLTRANSFERASE"/>
    <property type="match status" value="1"/>
</dbReference>
<dbReference type="Pfam" id="PF21016">
    <property type="entry name" value="RlmN_N"/>
    <property type="match status" value="1"/>
</dbReference>
<dbReference type="SFLD" id="SFLDF00275">
    <property type="entry name" value="adenosine_C2_methyltransferase"/>
    <property type="match status" value="1"/>
</dbReference>
<dbReference type="SUPFAM" id="SSF102114">
    <property type="entry name" value="Radical SAM enzymes"/>
    <property type="match status" value="1"/>
</dbReference>
<keyword evidence="8 12" id="KW-0819">tRNA processing</keyword>
<feature type="binding site" evidence="12">
    <location>
        <position position="127"/>
    </location>
    <ligand>
        <name>[4Fe-4S] cluster</name>
        <dbReference type="ChEBI" id="CHEBI:49883"/>
        <note>4Fe-4S-S-AdoMet</note>
    </ligand>
</feature>
<sequence>MSLVSSPSTVTATPLLGASLDELTNWVQEQGQPRYRGKQLYEWIYDKGAKSLEEITVFSKQWRETLQETPIGRSQIHYRSVASDKTVKYLLKLADGQIVETVGIPSSDRLTVCVSSQIGCPMACDFCATGKGGFQRNLAAHEIVDQVLTVQEDFKRRVSHIVFMGMGEPLLNTDNVLKALKCVNQDVGIGQRSMTVSTVGIPGKILKLAKHKLQVTLAVSLHAPNDKLRQQLIPSADRYPISDLLSECKEYVNQTGRRVTFEYVLLDRVNDYAQQAFELASLLRGFQSHVNLIPYNPIADADYQRPSPQRVKAFADTLRDRNITASIRYSRGLEADAACGQLRANQPGEVIRRDGESESKNANPVESINPSSVKLAQNTKPSKPKLRTNSLPE</sequence>
<comment type="miscellaneous">
    <text evidence="12">Reaction proceeds by a ping-pong mechanism involving intermediate methylation of a conserved cysteine residue.</text>
</comment>
<dbReference type="InterPro" id="IPR040072">
    <property type="entry name" value="Methyltransferase_A"/>
</dbReference>
<keyword evidence="6 12" id="KW-0808">Transferase</keyword>
<dbReference type="InterPro" id="IPR027492">
    <property type="entry name" value="RNA_MTrfase_RlmN"/>
</dbReference>
<feature type="region of interest" description="Disordered" evidence="13">
    <location>
        <begin position="346"/>
        <end position="393"/>
    </location>
</feature>
<dbReference type="GO" id="GO:0019843">
    <property type="term" value="F:rRNA binding"/>
    <property type="evidence" value="ECO:0007669"/>
    <property type="project" value="UniProtKB-UniRule"/>
</dbReference>
<feature type="domain" description="Radical SAM core" evidence="14">
    <location>
        <begin position="106"/>
        <end position="334"/>
    </location>
</feature>
<protein>
    <recommendedName>
        <fullName evidence="12">Probable dual-specificity RNA methyltransferase RlmN</fullName>
        <ecNumber evidence="12">2.1.1.192</ecNumber>
    </recommendedName>
    <alternativeName>
        <fullName evidence="12">23S rRNA (adenine(2503)-C(2))-methyltransferase</fullName>
    </alternativeName>
    <alternativeName>
        <fullName evidence="12">23S rRNA m2A2503 methyltransferase</fullName>
    </alternativeName>
    <alternativeName>
        <fullName evidence="12">Ribosomal RNA large subunit methyltransferase N</fullName>
    </alternativeName>
    <alternativeName>
        <fullName evidence="12">tRNA (adenine(37)-C(2))-methyltransferase</fullName>
    </alternativeName>
    <alternativeName>
        <fullName evidence="12">tRNA m2A37 methyltransferase</fullName>
    </alternativeName>
</protein>
<evidence type="ECO:0000256" key="1">
    <source>
        <dbReference type="ARBA" id="ARBA00004496"/>
    </source>
</evidence>
<dbReference type="EMBL" id="PVWJ01000080">
    <property type="protein sequence ID" value="PSB01945.1"/>
    <property type="molecule type" value="Genomic_DNA"/>
</dbReference>
<evidence type="ECO:0000256" key="13">
    <source>
        <dbReference type="SAM" id="MobiDB-lite"/>
    </source>
</evidence>
<dbReference type="Gene3D" id="3.20.20.70">
    <property type="entry name" value="Aldolase class I"/>
    <property type="match status" value="1"/>
</dbReference>
<feature type="binding site" evidence="12">
    <location>
        <position position="124"/>
    </location>
    <ligand>
        <name>[4Fe-4S] cluster</name>
        <dbReference type="ChEBI" id="CHEBI:49883"/>
        <note>4Fe-4S-S-AdoMet</note>
    </ligand>
</feature>
<feature type="compositionally biased region" description="Basic and acidic residues" evidence="13">
    <location>
        <begin position="350"/>
        <end position="359"/>
    </location>
</feature>
<dbReference type="Proteomes" id="UP000238762">
    <property type="component" value="Unassembled WGS sequence"/>
</dbReference>
<dbReference type="GO" id="GO:0046872">
    <property type="term" value="F:metal ion binding"/>
    <property type="evidence" value="ECO:0007669"/>
    <property type="project" value="UniProtKB-KW"/>
</dbReference>
<dbReference type="OrthoDB" id="9793973at2"/>
<evidence type="ECO:0000256" key="4">
    <source>
        <dbReference type="ARBA" id="ARBA00022552"/>
    </source>
</evidence>
<dbReference type="GO" id="GO:0070475">
    <property type="term" value="P:rRNA base methylation"/>
    <property type="evidence" value="ECO:0007669"/>
    <property type="project" value="UniProtKB-UniRule"/>
</dbReference>
<keyword evidence="2 12" id="KW-0004">4Fe-4S</keyword>
<feature type="binding site" evidence="12">
    <location>
        <position position="120"/>
    </location>
    <ligand>
        <name>[4Fe-4S] cluster</name>
        <dbReference type="ChEBI" id="CHEBI:49883"/>
        <note>4Fe-4S-S-AdoMet</note>
    </ligand>
</feature>
<keyword evidence="10 12" id="KW-0408">Iron</keyword>
<gene>
    <name evidence="12" type="primary">rlmN</name>
    <name evidence="15" type="ORF">C7B64_15685</name>
</gene>
<comment type="similarity">
    <text evidence="12">Belongs to the radical SAM superfamily. RlmN family.</text>
</comment>
<dbReference type="SFLD" id="SFLDS00029">
    <property type="entry name" value="Radical_SAM"/>
    <property type="match status" value="1"/>
</dbReference>
<dbReference type="GO" id="GO:0051539">
    <property type="term" value="F:4 iron, 4 sulfur cluster binding"/>
    <property type="evidence" value="ECO:0007669"/>
    <property type="project" value="UniProtKB-UniRule"/>
</dbReference>
<comment type="cofactor">
    <cofactor evidence="12">
        <name>[4Fe-4S] cluster</name>
        <dbReference type="ChEBI" id="CHEBI:49883"/>
    </cofactor>
    <text evidence="12">Binds 1 [4Fe-4S] cluster. The cluster is coordinated with 3 cysteines and an exchangeable S-adenosyl-L-methionine.</text>
</comment>
<dbReference type="GO" id="GO:0005737">
    <property type="term" value="C:cytoplasm"/>
    <property type="evidence" value="ECO:0007669"/>
    <property type="project" value="UniProtKB-SubCell"/>
</dbReference>
<proteinExistence type="inferred from homology"/>
<evidence type="ECO:0000259" key="14">
    <source>
        <dbReference type="PROSITE" id="PS51918"/>
    </source>
</evidence>
<evidence type="ECO:0000313" key="16">
    <source>
        <dbReference type="Proteomes" id="UP000238762"/>
    </source>
</evidence>
<keyword evidence="11 12" id="KW-0411">Iron-sulfur</keyword>
<dbReference type="AlphaFoldDB" id="A0A2T1C0Z1"/>
<evidence type="ECO:0000256" key="3">
    <source>
        <dbReference type="ARBA" id="ARBA00022490"/>
    </source>
</evidence>
<keyword evidence="9 12" id="KW-0479">Metal-binding</keyword>
<dbReference type="PIRSF" id="PIRSF006004">
    <property type="entry name" value="CHP00048"/>
    <property type="match status" value="1"/>
</dbReference>
<comment type="caution">
    <text evidence="12">Lacks conserved residue(s) required for the propagation of feature annotation.</text>
</comment>
<comment type="catalytic activity">
    <reaction evidence="12">
        <text>adenosine(37) in tRNA + 2 reduced [2Fe-2S]-[ferredoxin] + 2 S-adenosyl-L-methionine = 2-methyladenosine(37) in tRNA + 5'-deoxyadenosine + L-methionine + 2 oxidized [2Fe-2S]-[ferredoxin] + S-adenosyl-L-homocysteine</text>
        <dbReference type="Rhea" id="RHEA:43332"/>
        <dbReference type="Rhea" id="RHEA-COMP:10000"/>
        <dbReference type="Rhea" id="RHEA-COMP:10001"/>
        <dbReference type="Rhea" id="RHEA-COMP:10162"/>
        <dbReference type="Rhea" id="RHEA-COMP:10485"/>
        <dbReference type="ChEBI" id="CHEBI:17319"/>
        <dbReference type="ChEBI" id="CHEBI:33737"/>
        <dbReference type="ChEBI" id="CHEBI:33738"/>
        <dbReference type="ChEBI" id="CHEBI:57844"/>
        <dbReference type="ChEBI" id="CHEBI:57856"/>
        <dbReference type="ChEBI" id="CHEBI:59789"/>
        <dbReference type="ChEBI" id="CHEBI:74411"/>
        <dbReference type="ChEBI" id="CHEBI:74497"/>
        <dbReference type="EC" id="2.1.1.192"/>
    </reaction>
</comment>